<comment type="caution">
    <text evidence="2">The sequence shown here is derived from an EMBL/GenBank/DDBJ whole genome shotgun (WGS) entry which is preliminary data.</text>
</comment>
<protein>
    <submittedName>
        <fullName evidence="2">GNAT family N-acetyltransferase</fullName>
    </submittedName>
</protein>
<dbReference type="CDD" id="cd04301">
    <property type="entry name" value="NAT_SF"/>
    <property type="match status" value="1"/>
</dbReference>
<dbReference type="PANTHER" id="PTHR43072">
    <property type="entry name" value="N-ACETYLTRANSFERASE"/>
    <property type="match status" value="1"/>
</dbReference>
<dbReference type="RefSeq" id="WP_311602123.1">
    <property type="nucleotide sequence ID" value="NZ_JAVREM010000048.1"/>
</dbReference>
<dbReference type="InterPro" id="IPR056935">
    <property type="entry name" value="Rv0428c-like_C"/>
</dbReference>
<dbReference type="SUPFAM" id="SSF55729">
    <property type="entry name" value="Acyl-CoA N-acyltransferases (Nat)"/>
    <property type="match status" value="1"/>
</dbReference>
<sequence length="313" mass="32622">MGRRVSVRTFAGAREQSARFTDTVGVLTSWAGGVLSVTRRDGRTVRLAEADLVAGKVVPPTPARRRGTPAASAEELVWVAARGWGGPDAEEVGGWLARACGGWTRRANSAVPLGGSRPDPDRLGAWYAARGLPLSLQLTTGADGSGELLAAELDGLGWPAAGHSTVRVAALAPLADAAPDARVTVGRELTDDWLAGFPRAAEAPEAARLVLAGGPRPLFAVARAGDGRVAGVGRCVVDGRWAGFAAIRVDPAHRRAGLATALMRELARAALAEGASAAYLQVEVDNAPARTLYDALGFADHHHYHYRTAPDRA</sequence>
<dbReference type="InterPro" id="IPR000182">
    <property type="entry name" value="GNAT_dom"/>
</dbReference>
<keyword evidence="3" id="KW-1185">Reference proteome</keyword>
<gene>
    <name evidence="2" type="ORF">RNC47_26170</name>
</gene>
<dbReference type="PROSITE" id="PS51186">
    <property type="entry name" value="GNAT"/>
    <property type="match status" value="1"/>
</dbReference>
<dbReference type="EMBL" id="JAVREM010000048">
    <property type="protein sequence ID" value="MDT0321825.1"/>
    <property type="molecule type" value="Genomic_DNA"/>
</dbReference>
<dbReference type="Proteomes" id="UP001183420">
    <property type="component" value="Unassembled WGS sequence"/>
</dbReference>
<proteinExistence type="predicted"/>
<feature type="domain" description="N-acetyltransferase" evidence="1">
    <location>
        <begin position="166"/>
        <end position="313"/>
    </location>
</feature>
<organism evidence="2 3">
    <name type="scientific">Streptomyces millisiae</name>
    <dbReference type="NCBI Taxonomy" id="3075542"/>
    <lineage>
        <taxon>Bacteria</taxon>
        <taxon>Bacillati</taxon>
        <taxon>Actinomycetota</taxon>
        <taxon>Actinomycetes</taxon>
        <taxon>Kitasatosporales</taxon>
        <taxon>Streptomycetaceae</taxon>
        <taxon>Streptomyces</taxon>
    </lineage>
</organism>
<name>A0ABU2LW51_9ACTN</name>
<dbReference type="PANTHER" id="PTHR43072:SF60">
    <property type="entry name" value="L-2,4-DIAMINOBUTYRIC ACID ACETYLTRANSFERASE"/>
    <property type="match status" value="1"/>
</dbReference>
<evidence type="ECO:0000313" key="3">
    <source>
        <dbReference type="Proteomes" id="UP001183420"/>
    </source>
</evidence>
<dbReference type="Pfam" id="PF24553">
    <property type="entry name" value="Rv0428c_C"/>
    <property type="match status" value="1"/>
</dbReference>
<evidence type="ECO:0000313" key="2">
    <source>
        <dbReference type="EMBL" id="MDT0321825.1"/>
    </source>
</evidence>
<dbReference type="Gene3D" id="3.40.630.30">
    <property type="match status" value="1"/>
</dbReference>
<dbReference type="InterPro" id="IPR016181">
    <property type="entry name" value="Acyl_CoA_acyltransferase"/>
</dbReference>
<evidence type="ECO:0000259" key="1">
    <source>
        <dbReference type="PROSITE" id="PS51186"/>
    </source>
</evidence>
<reference evidence="3" key="1">
    <citation type="submission" date="2023-07" db="EMBL/GenBank/DDBJ databases">
        <title>30 novel species of actinomycetes from the DSMZ collection.</title>
        <authorList>
            <person name="Nouioui I."/>
        </authorList>
    </citation>
    <scope>NUCLEOTIDE SEQUENCE [LARGE SCALE GENOMIC DNA]</scope>
    <source>
        <strain evidence="3">DSM 44918</strain>
    </source>
</reference>
<accession>A0ABU2LW51</accession>